<sequence length="85" mass="9979">MQAARDEATIYRGSCTDSWPNSSTIRLQRSPFIQNFNLYVIETKKIYFFFVDSTSCFSAKHFWRLPGLRQLSMQLRLTGMRTGME</sequence>
<evidence type="ECO:0000313" key="2">
    <source>
        <dbReference type="Proteomes" id="UP000237441"/>
    </source>
</evidence>
<dbReference type="AlphaFoldDB" id="A0A2S7Y2V3"/>
<accession>A0A2S7Y2V3</accession>
<reference evidence="1 2" key="1">
    <citation type="submission" date="2016-07" db="EMBL/GenBank/DDBJ databases">
        <title>Comparative genomics of the entomopathogenic fungus Beauveria bassiana.</title>
        <authorList>
            <person name="Valero Jimenez C.A."/>
            <person name="Zwaan B.J."/>
            <person name="Van Kan J.A."/>
            <person name="Takken W."/>
            <person name="Debets A.J."/>
            <person name="Schoustra S.E."/>
            <person name="Koenraadt C.J."/>
        </authorList>
    </citation>
    <scope>NUCLEOTIDE SEQUENCE [LARGE SCALE GENOMIC DNA]</scope>
    <source>
        <strain evidence="1 2">ARSEF 8028</strain>
    </source>
</reference>
<proteinExistence type="predicted"/>
<comment type="caution">
    <text evidence="1">The sequence shown here is derived from an EMBL/GenBank/DDBJ whole genome shotgun (WGS) entry which is preliminary data.</text>
</comment>
<organism evidence="1 2">
    <name type="scientific">Beauveria bassiana</name>
    <name type="common">White muscardine disease fungus</name>
    <name type="synonym">Tritirachium shiotae</name>
    <dbReference type="NCBI Taxonomy" id="176275"/>
    <lineage>
        <taxon>Eukaryota</taxon>
        <taxon>Fungi</taxon>
        <taxon>Dikarya</taxon>
        <taxon>Ascomycota</taxon>
        <taxon>Pezizomycotina</taxon>
        <taxon>Sordariomycetes</taxon>
        <taxon>Hypocreomycetidae</taxon>
        <taxon>Hypocreales</taxon>
        <taxon>Cordycipitaceae</taxon>
        <taxon>Beauveria</taxon>
    </lineage>
</organism>
<dbReference type="Proteomes" id="UP000237441">
    <property type="component" value="Unassembled WGS sequence"/>
</dbReference>
<evidence type="ECO:0000313" key="1">
    <source>
        <dbReference type="EMBL" id="PQK10253.1"/>
    </source>
</evidence>
<protein>
    <submittedName>
        <fullName evidence="1">Uncharacterized protein</fullName>
    </submittedName>
</protein>
<name>A0A2S7Y2V3_BEABA</name>
<dbReference type="EMBL" id="JRHA01000002">
    <property type="protein sequence ID" value="PQK10253.1"/>
    <property type="molecule type" value="Genomic_DNA"/>
</dbReference>
<gene>
    <name evidence="1" type="ORF">BB8028_0002g05770</name>
</gene>